<feature type="transmembrane region" description="Helical" evidence="1">
    <location>
        <begin position="170"/>
        <end position="186"/>
    </location>
</feature>
<accession>A0A094WHH9</accession>
<organism evidence="2 4">
    <name type="scientific">Alkalihalobacillus alcalophilus ATCC 27647 = CGMCC 1.3604</name>
    <dbReference type="NCBI Taxonomy" id="1218173"/>
    <lineage>
        <taxon>Bacteria</taxon>
        <taxon>Bacillati</taxon>
        <taxon>Bacillota</taxon>
        <taxon>Bacilli</taxon>
        <taxon>Bacillales</taxon>
        <taxon>Bacillaceae</taxon>
        <taxon>Alkalihalobacillus</taxon>
    </lineage>
</organism>
<feature type="transmembrane region" description="Helical" evidence="1">
    <location>
        <begin position="223"/>
        <end position="241"/>
    </location>
</feature>
<dbReference type="eggNOG" id="COG2035">
    <property type="taxonomic scope" value="Bacteria"/>
</dbReference>
<gene>
    <name evidence="3" type="ORF">AJ85_09370</name>
    <name evidence="2" type="ORF">BALCAV_0217460</name>
</gene>
<dbReference type="RefSeq" id="WP_003320530.1">
    <property type="nucleotide sequence ID" value="NZ_ALPT02000072.1"/>
</dbReference>
<feature type="transmembrane region" description="Helical" evidence="1">
    <location>
        <begin position="55"/>
        <end position="78"/>
    </location>
</feature>
<keyword evidence="1" id="KW-1133">Transmembrane helix</keyword>
<dbReference type="AlphaFoldDB" id="A0A094WHH9"/>
<dbReference type="PANTHER" id="PTHR37308">
    <property type="entry name" value="INTEGRAL MEMBRANE PROTEIN"/>
    <property type="match status" value="1"/>
</dbReference>
<evidence type="ECO:0000256" key="1">
    <source>
        <dbReference type="SAM" id="Phobius"/>
    </source>
</evidence>
<feature type="transmembrane region" description="Helical" evidence="1">
    <location>
        <begin position="192"/>
        <end position="211"/>
    </location>
</feature>
<dbReference type="Proteomes" id="UP000002754">
    <property type="component" value="Unassembled WGS sequence"/>
</dbReference>
<dbReference type="InterPro" id="IPR007163">
    <property type="entry name" value="VCA0040-like"/>
</dbReference>
<comment type="caution">
    <text evidence="2">The sequence shown here is derived from an EMBL/GenBank/DDBJ whole genome shotgun (WGS) entry which is preliminary data.</text>
</comment>
<reference evidence="3 5" key="2">
    <citation type="submission" date="2014-01" db="EMBL/GenBank/DDBJ databases">
        <title>Draft genome sequencing of Bacillus alcalophilus CGMCC 1.3604.</title>
        <authorList>
            <person name="Yang J."/>
            <person name="Diao L."/>
            <person name="Yang S."/>
        </authorList>
    </citation>
    <scope>NUCLEOTIDE SEQUENCE [LARGE SCALE GENOMIC DNA]</scope>
    <source>
        <strain evidence="3 5">CGMCC 1.3604</strain>
    </source>
</reference>
<dbReference type="OrthoDB" id="9793746at2"/>
<dbReference type="STRING" id="1218173.BALCAV_0217460"/>
<evidence type="ECO:0000313" key="5">
    <source>
        <dbReference type="Proteomes" id="UP000297014"/>
    </source>
</evidence>
<dbReference type="EMBL" id="JALP01000125">
    <property type="protein sequence ID" value="THG90679.1"/>
    <property type="molecule type" value="Genomic_DNA"/>
</dbReference>
<protein>
    <submittedName>
        <fullName evidence="2">Membrane protein</fullName>
    </submittedName>
</protein>
<dbReference type="EMBL" id="ALPT02000072">
    <property type="protein sequence ID" value="KGA96231.1"/>
    <property type="molecule type" value="Genomic_DNA"/>
</dbReference>
<feature type="transmembrane region" description="Helical" evidence="1">
    <location>
        <begin position="114"/>
        <end position="132"/>
    </location>
</feature>
<dbReference type="Pfam" id="PF04018">
    <property type="entry name" value="VCA0040-like"/>
    <property type="match status" value="1"/>
</dbReference>
<name>A0A094WHH9_ALKAL</name>
<keyword evidence="4" id="KW-1185">Reference proteome</keyword>
<evidence type="ECO:0000313" key="3">
    <source>
        <dbReference type="EMBL" id="THG90679.1"/>
    </source>
</evidence>
<dbReference type="Proteomes" id="UP000297014">
    <property type="component" value="Unassembled WGS sequence"/>
</dbReference>
<feature type="transmembrane region" description="Helical" evidence="1">
    <location>
        <begin position="84"/>
        <end position="102"/>
    </location>
</feature>
<feature type="transmembrane region" description="Helical" evidence="1">
    <location>
        <begin position="144"/>
        <end position="163"/>
    </location>
</feature>
<proteinExistence type="predicted"/>
<keyword evidence="1" id="KW-0812">Transmembrane</keyword>
<evidence type="ECO:0000313" key="4">
    <source>
        <dbReference type="Proteomes" id="UP000002754"/>
    </source>
</evidence>
<evidence type="ECO:0000313" key="2">
    <source>
        <dbReference type="EMBL" id="KGA96231.1"/>
    </source>
</evidence>
<reference evidence="2 4" key="1">
    <citation type="journal article" date="2014" name="Genome Announc.">
        <title>Draft Genome Sequence of Bacillus alcalophilus AV1934, a Classic Alkaliphile Isolated from Human Feces in 1934.</title>
        <authorList>
            <person name="Attie O."/>
            <person name="Jayaprakash A."/>
            <person name="Shah H."/>
            <person name="Paulsen I.T."/>
            <person name="Morino M."/>
            <person name="Takahashi Y."/>
            <person name="Narumi I."/>
            <person name="Sachidanandam R."/>
            <person name="Satoh K."/>
            <person name="Ito M."/>
            <person name="Krulwich T.A."/>
        </authorList>
    </citation>
    <scope>NUCLEOTIDE SEQUENCE [LARGE SCALE GENOMIC DNA]</scope>
    <source>
        <strain evidence="2 4">AV1934</strain>
    </source>
</reference>
<dbReference type="PANTHER" id="PTHR37308:SF1">
    <property type="entry name" value="POLYPRENYL-PHOSPHATE TRANSPORTER"/>
    <property type="match status" value="1"/>
</dbReference>
<feature type="transmembrane region" description="Helical" evidence="1">
    <location>
        <begin position="247"/>
        <end position="266"/>
    </location>
</feature>
<sequence>MFKLDRFFKGMLIGLTEVIPGVSGGTVALLIGLYERLIEAINGITTREWKRHCMFLINIGLGMGAAILIAARAIGWLIEHQPHPTFFFIMGLVLAIVPTLLRDVDYKKEFGAKHYILLLIALTLVGLTALAGEDKGNIIEIFTWQTYVLLFLSGWLASTALILPGISGSLVFLILGVYATIIEAVSTFNMPILITVGCGVLLGLLITSKIVRYFFYYHKSLTYAVMIGAVAGSLFVVYPGIPATLVEISICIVTFIFGFLVAYLLGKVNKKATA</sequence>
<feature type="transmembrane region" description="Helical" evidence="1">
    <location>
        <begin position="12"/>
        <end position="34"/>
    </location>
</feature>
<keyword evidence="1" id="KW-0472">Membrane</keyword>